<accession>A0A1G5IYN7</accession>
<protein>
    <submittedName>
        <fullName evidence="1">Uncharacterized protein</fullName>
    </submittedName>
</protein>
<keyword evidence="2" id="KW-1185">Reference proteome</keyword>
<proteinExistence type="predicted"/>
<sequence>MPPVISELSRAFDDELLIEAGAAHAKCQTNRVLRISAMKMMQEMGCADFNTQVTVSSADGVDPYRPDMR</sequence>
<evidence type="ECO:0000313" key="1">
    <source>
        <dbReference type="EMBL" id="SCY80719.1"/>
    </source>
</evidence>
<evidence type="ECO:0000313" key="2">
    <source>
        <dbReference type="Proteomes" id="UP000199569"/>
    </source>
</evidence>
<dbReference type="AlphaFoldDB" id="A0A1G5IYN7"/>
<organism evidence="1 2">
    <name type="scientific">Microvirga guangxiensis</name>
    <dbReference type="NCBI Taxonomy" id="549386"/>
    <lineage>
        <taxon>Bacteria</taxon>
        <taxon>Pseudomonadati</taxon>
        <taxon>Pseudomonadota</taxon>
        <taxon>Alphaproteobacteria</taxon>
        <taxon>Hyphomicrobiales</taxon>
        <taxon>Methylobacteriaceae</taxon>
        <taxon>Microvirga</taxon>
    </lineage>
</organism>
<dbReference type="RefSeq" id="WP_091134595.1">
    <property type="nucleotide sequence ID" value="NZ_FMVJ01000006.1"/>
</dbReference>
<name>A0A1G5IYN7_9HYPH</name>
<gene>
    <name evidence="1" type="ORF">SAMN02927923_02371</name>
</gene>
<reference evidence="1 2" key="1">
    <citation type="submission" date="2016-10" db="EMBL/GenBank/DDBJ databases">
        <authorList>
            <person name="de Groot N.N."/>
        </authorList>
    </citation>
    <scope>NUCLEOTIDE SEQUENCE [LARGE SCALE GENOMIC DNA]</scope>
    <source>
        <strain evidence="1 2">CGMCC 1.7666</strain>
    </source>
</reference>
<dbReference type="Proteomes" id="UP000199569">
    <property type="component" value="Unassembled WGS sequence"/>
</dbReference>
<dbReference type="EMBL" id="FMVJ01000006">
    <property type="protein sequence ID" value="SCY80719.1"/>
    <property type="molecule type" value="Genomic_DNA"/>
</dbReference>